<accession>A0A2K1G7Z3</accession>
<dbReference type="AlphaFoldDB" id="A0A060DL51"/>
<reference evidence="3 5" key="2">
    <citation type="submission" date="2018-01" db="EMBL/GenBank/DDBJ databases">
        <title>Whole genome sequence of Azospirillum brasilense REC3 isolated from strawberry roots.</title>
        <authorList>
            <person name="Fontana C.A."/>
            <person name="Salazar S.M."/>
            <person name="Bassi D."/>
            <person name="Puglisi E."/>
            <person name="Lovaisa N.C."/>
            <person name="Toffoli L.M."/>
            <person name="Pedraza R."/>
            <person name="Cocconcelli P.S."/>
        </authorList>
    </citation>
    <scope>NUCLEOTIDE SEQUENCE [LARGE SCALE GENOMIC DNA]</scope>
    <source>
        <strain evidence="3 5">REC3</strain>
    </source>
</reference>
<dbReference type="PANTHER" id="PTHR40072:SF1">
    <property type="entry name" value="MOLYBDOPTERIN-GUANINE DINUCLEOTIDE BIOSYNTHESIS ADAPTER PROTEIN"/>
    <property type="match status" value="1"/>
</dbReference>
<evidence type="ECO:0000313" key="5">
    <source>
        <dbReference type="Proteomes" id="UP000236268"/>
    </source>
</evidence>
<dbReference type="Proteomes" id="UP000027186">
    <property type="component" value="Chromosome"/>
</dbReference>
<evidence type="ECO:0000313" key="3">
    <source>
        <dbReference type="EMBL" id="PNR00919.1"/>
    </source>
</evidence>
<dbReference type="EMBL" id="POWG01000001">
    <property type="protein sequence ID" value="PNR00919.1"/>
    <property type="molecule type" value="Genomic_DNA"/>
</dbReference>
<feature type="domain" description="Molybdopterin-guanine dinucleotide biosynthesis protein B (MobB)" evidence="1">
    <location>
        <begin position="4"/>
        <end position="136"/>
    </location>
</feature>
<dbReference type="InterPro" id="IPR004435">
    <property type="entry name" value="MobB_dom"/>
</dbReference>
<protein>
    <submittedName>
        <fullName evidence="2">Molybdopterin-guanine dinucleotide biosynthesis protein B</fullName>
    </submittedName>
</protein>
<organism evidence="2 4">
    <name type="scientific">Azospirillum argentinense</name>
    <dbReference type="NCBI Taxonomy" id="2970906"/>
    <lineage>
        <taxon>Bacteria</taxon>
        <taxon>Pseudomonadati</taxon>
        <taxon>Pseudomonadota</taxon>
        <taxon>Alphaproteobacteria</taxon>
        <taxon>Rhodospirillales</taxon>
        <taxon>Azospirillaceae</taxon>
        <taxon>Azospirillum</taxon>
    </lineage>
</organism>
<accession>A0A060DL51</accession>
<dbReference type="CDD" id="cd03116">
    <property type="entry name" value="MobB"/>
    <property type="match status" value="1"/>
</dbReference>
<evidence type="ECO:0000313" key="4">
    <source>
        <dbReference type="Proteomes" id="UP000027186"/>
    </source>
</evidence>
<dbReference type="InterPro" id="IPR027417">
    <property type="entry name" value="P-loop_NTPase"/>
</dbReference>
<dbReference type="EMBL" id="CP007793">
    <property type="protein sequence ID" value="AIB11733.1"/>
    <property type="molecule type" value="Genomic_DNA"/>
</dbReference>
<name>A0A060DL51_9PROT</name>
<dbReference type="Gene3D" id="3.40.50.300">
    <property type="entry name" value="P-loop containing nucleotide triphosphate hydrolases"/>
    <property type="match status" value="1"/>
</dbReference>
<dbReference type="NCBIfam" id="TIGR00176">
    <property type="entry name" value="mobB"/>
    <property type="match status" value="1"/>
</dbReference>
<evidence type="ECO:0000259" key="1">
    <source>
        <dbReference type="Pfam" id="PF03205"/>
    </source>
</evidence>
<dbReference type="OrthoDB" id="9804758at2"/>
<dbReference type="SUPFAM" id="SSF52540">
    <property type="entry name" value="P-loop containing nucleoside triphosphate hydrolases"/>
    <property type="match status" value="1"/>
</dbReference>
<dbReference type="GO" id="GO:0005525">
    <property type="term" value="F:GTP binding"/>
    <property type="evidence" value="ECO:0007669"/>
    <property type="project" value="InterPro"/>
</dbReference>
<dbReference type="Pfam" id="PF03205">
    <property type="entry name" value="MobB"/>
    <property type="match status" value="1"/>
</dbReference>
<reference evidence="2 4" key="1">
    <citation type="journal article" date="2014" name="Genome Announc.">
        <title>Complete Genome Sequence of the Model Rhizosphere Strain Azospirillum brasilense Az39, Successfully Applied in Agriculture.</title>
        <authorList>
            <person name="Rivera D."/>
            <person name="Revale S."/>
            <person name="Molina R."/>
            <person name="Gualpa J."/>
            <person name="Puente M."/>
            <person name="Maroniche G."/>
            <person name="Paris G."/>
            <person name="Baker D."/>
            <person name="Clavijo B."/>
            <person name="McLay K."/>
            <person name="Spaepen S."/>
            <person name="Perticari A."/>
            <person name="Vazquez M."/>
            <person name="Wisniewski-Dye F."/>
            <person name="Watkins C."/>
            <person name="Martinez-Abarca F."/>
            <person name="Vanderleyden J."/>
            <person name="Cassan F."/>
        </authorList>
    </citation>
    <scope>NUCLEOTIDE SEQUENCE [LARGE SCALE GENOMIC DNA]</scope>
    <source>
        <strain evidence="2 4">Az39</strain>
    </source>
</reference>
<dbReference type="PANTHER" id="PTHR40072">
    <property type="entry name" value="MOLYBDOPTERIN-GUANINE DINUCLEOTIDE BIOSYNTHESIS ADAPTER PROTEIN-RELATED"/>
    <property type="match status" value="1"/>
</dbReference>
<dbReference type="InterPro" id="IPR052539">
    <property type="entry name" value="MGD_biosynthesis_adapter"/>
</dbReference>
<dbReference type="Proteomes" id="UP000236268">
    <property type="component" value="Unassembled WGS sequence"/>
</dbReference>
<evidence type="ECO:0000313" key="2">
    <source>
        <dbReference type="EMBL" id="AIB11733.1"/>
    </source>
</evidence>
<gene>
    <name evidence="3" type="primary">mobB</name>
    <name evidence="2" type="ORF">ABAZ39_06885</name>
    <name evidence="3" type="ORF">C1S70_02135</name>
</gene>
<dbReference type="KEGG" id="abq:ABAZ39_06885"/>
<sequence length="175" mass="19231">MKMFGLTGWSGSGKTTLIVRLIPALIRRGLTVSTMKHAHKGFDIDHRGKDSHNHREAGATEVLVSSPRRWALMHEIRDDEPELSLAELLPKLSPVDLLLIEGFKREPHEKIEVWRASVGKPLIARDDPSIVAIASDGPVPDARVPVFDLSDEEGIASFIIERCALDRCGATGQAV</sequence>
<proteinExistence type="predicted"/>
<dbReference type="GO" id="GO:0006777">
    <property type="term" value="P:Mo-molybdopterin cofactor biosynthetic process"/>
    <property type="evidence" value="ECO:0007669"/>
    <property type="project" value="InterPro"/>
</dbReference>
<dbReference type="RefSeq" id="WP_038527890.1">
    <property type="nucleotide sequence ID" value="NZ_CP007793.1"/>
</dbReference>